<accession>A0A6J5YC47</accession>
<evidence type="ECO:0000256" key="1">
    <source>
        <dbReference type="ARBA" id="ARBA00001968"/>
    </source>
</evidence>
<name>A0A6J5YC47_9ZZZZ</name>
<sequence length="202" mass="20983">MSDALSAERLILASASPRRSGLLDELGLVFEIAPPDIDESVLPGELGRPYVERLARGKAAVMAAPGAVVVAADTTVDLDGELLGKPVDAADAKRLIRAIADTTHHVHTAVCVHRVTTAGEIIIRSAVATTAVTIAPIAEDWIEWYVGTGEPLDKAGAYGMQGPGAMFVAGITGSPSNVVGLPLDLLARLTAEAGVDLLSFRR</sequence>
<dbReference type="InterPro" id="IPR003697">
    <property type="entry name" value="Maf-like"/>
</dbReference>
<evidence type="ECO:0000313" key="3">
    <source>
        <dbReference type="EMBL" id="CAB4323035.1"/>
    </source>
</evidence>
<dbReference type="AlphaFoldDB" id="A0A6J5YC47"/>
<dbReference type="InterPro" id="IPR029001">
    <property type="entry name" value="ITPase-like_fam"/>
</dbReference>
<dbReference type="HAMAP" id="MF_00528">
    <property type="entry name" value="Maf"/>
    <property type="match status" value="1"/>
</dbReference>
<dbReference type="PIRSF" id="PIRSF006305">
    <property type="entry name" value="Maf"/>
    <property type="match status" value="1"/>
</dbReference>
<dbReference type="GO" id="GO:0047429">
    <property type="term" value="F:nucleoside triphosphate diphosphatase activity"/>
    <property type="evidence" value="ECO:0007669"/>
    <property type="project" value="InterPro"/>
</dbReference>
<evidence type="ECO:0000256" key="2">
    <source>
        <dbReference type="ARBA" id="ARBA00022801"/>
    </source>
</evidence>
<dbReference type="CDD" id="cd00555">
    <property type="entry name" value="Maf"/>
    <property type="match status" value="1"/>
</dbReference>
<dbReference type="NCBIfam" id="TIGR00172">
    <property type="entry name" value="maf"/>
    <property type="match status" value="1"/>
</dbReference>
<dbReference type="Pfam" id="PF02545">
    <property type="entry name" value="Maf"/>
    <property type="match status" value="1"/>
</dbReference>
<organism evidence="3">
    <name type="scientific">freshwater metagenome</name>
    <dbReference type="NCBI Taxonomy" id="449393"/>
    <lineage>
        <taxon>unclassified sequences</taxon>
        <taxon>metagenomes</taxon>
        <taxon>ecological metagenomes</taxon>
    </lineage>
</organism>
<gene>
    <name evidence="3" type="ORF">UFOPK1392_00779</name>
</gene>
<dbReference type="Gene3D" id="3.90.950.10">
    <property type="match status" value="1"/>
</dbReference>
<dbReference type="SUPFAM" id="SSF52972">
    <property type="entry name" value="ITPase-like"/>
    <property type="match status" value="1"/>
</dbReference>
<dbReference type="EMBL" id="CAEMXZ010000024">
    <property type="protein sequence ID" value="CAB4323035.1"/>
    <property type="molecule type" value="Genomic_DNA"/>
</dbReference>
<proteinExistence type="inferred from homology"/>
<dbReference type="PANTHER" id="PTHR43213">
    <property type="entry name" value="BIFUNCTIONAL DTTP/UTP PYROPHOSPHATASE/METHYLTRANSFERASE PROTEIN-RELATED"/>
    <property type="match status" value="1"/>
</dbReference>
<reference evidence="3" key="1">
    <citation type="submission" date="2020-05" db="EMBL/GenBank/DDBJ databases">
        <authorList>
            <person name="Chiriac C."/>
            <person name="Salcher M."/>
            <person name="Ghai R."/>
            <person name="Kavagutti S V."/>
        </authorList>
    </citation>
    <scope>NUCLEOTIDE SEQUENCE</scope>
</reference>
<protein>
    <submittedName>
        <fullName evidence="3">Unannotated protein</fullName>
    </submittedName>
</protein>
<comment type="cofactor">
    <cofactor evidence="1">
        <name>a divalent metal cation</name>
        <dbReference type="ChEBI" id="CHEBI:60240"/>
    </cofactor>
</comment>
<keyword evidence="2" id="KW-0378">Hydrolase</keyword>
<dbReference type="PANTHER" id="PTHR43213:SF5">
    <property type="entry name" value="BIFUNCTIONAL DTTP_UTP PYROPHOSPHATASE_METHYLTRANSFERASE PROTEIN-RELATED"/>
    <property type="match status" value="1"/>
</dbReference>